<evidence type="ECO:0000256" key="5">
    <source>
        <dbReference type="ARBA" id="ARBA00022741"/>
    </source>
</evidence>
<dbReference type="RefSeq" id="WP_065399491.1">
    <property type="nucleotide sequence ID" value="NZ_MAYG01000001.1"/>
</dbReference>
<dbReference type="InterPro" id="IPR003661">
    <property type="entry name" value="HisK_dim/P_dom"/>
</dbReference>
<dbReference type="PANTHER" id="PTHR43065">
    <property type="entry name" value="SENSOR HISTIDINE KINASE"/>
    <property type="match status" value="1"/>
</dbReference>
<keyword evidence="9" id="KW-1133">Transmembrane helix</keyword>
<evidence type="ECO:0000256" key="2">
    <source>
        <dbReference type="ARBA" id="ARBA00012438"/>
    </source>
</evidence>
<evidence type="ECO:0000313" key="11">
    <source>
        <dbReference type="EMBL" id="OCA75531.1"/>
    </source>
</evidence>
<sequence>MSINKYKGYSLRNRVFFGFLLVCFLSVVATSLVPYFVLRNNSLRQSNIEMQEKTTAVMRYLDYAVSRTLVETKDLPTVLGSKIFEIGDINQHDIFIYDLKGHYLLSNKDEALVEQKTIPIEIVNKMLATDARVDMTRYDAAKDAKLTSSYLLLKNNELKPIGVVYIPLYHNESAYLEVLHQYVKYILLVDIFLILFSIWISWVTSNSLAKTITKFSDMITRITLFENEMRPIRYYKNDELNALARAYNRMILQIQDQKERLRFKASEEAWREMAKQVAHEVKNPLTPMKLTIQNFERKFDPEDPNIRERVKLMSKTMVDQIDLIATVASAFSEFAKLPEKNNEVINLNTEVADILRVFNDDSIFMHANKSNIMINMDRIYLSRIITNLVTNAKQAESDERKLIINVDVEQHQRRVIISVQDNGIGIPENMYERIFEPNFTSKNSGMGLGLSMVRKMIEDYKGEISVKSEVGKGSTFIITLPTNL</sequence>
<dbReference type="SMART" id="SM00387">
    <property type="entry name" value="HATPase_c"/>
    <property type="match status" value="1"/>
</dbReference>
<evidence type="ECO:0000256" key="9">
    <source>
        <dbReference type="SAM" id="Phobius"/>
    </source>
</evidence>
<dbReference type="InterPro" id="IPR004358">
    <property type="entry name" value="Sig_transdc_His_kin-like_C"/>
</dbReference>
<dbReference type="SMART" id="SM00388">
    <property type="entry name" value="HisKA"/>
    <property type="match status" value="1"/>
</dbReference>
<evidence type="ECO:0000256" key="3">
    <source>
        <dbReference type="ARBA" id="ARBA00022553"/>
    </source>
</evidence>
<dbReference type="InterPro" id="IPR036890">
    <property type="entry name" value="HATPase_C_sf"/>
</dbReference>
<protein>
    <recommendedName>
        <fullName evidence="2">histidine kinase</fullName>
        <ecNumber evidence="2">2.7.13.3</ecNumber>
    </recommendedName>
</protein>
<evidence type="ECO:0000256" key="6">
    <source>
        <dbReference type="ARBA" id="ARBA00022777"/>
    </source>
</evidence>
<dbReference type="Proteomes" id="UP000093432">
    <property type="component" value="Unassembled WGS sequence"/>
</dbReference>
<dbReference type="PRINTS" id="PR00344">
    <property type="entry name" value="BCTRLSENSOR"/>
</dbReference>
<keyword evidence="9" id="KW-0812">Transmembrane</keyword>
<evidence type="ECO:0000256" key="4">
    <source>
        <dbReference type="ARBA" id="ARBA00022679"/>
    </source>
</evidence>
<dbReference type="InterPro" id="IPR005467">
    <property type="entry name" value="His_kinase_dom"/>
</dbReference>
<feature type="domain" description="Histidine kinase" evidence="10">
    <location>
        <begin position="276"/>
        <end position="484"/>
    </location>
</feature>
<dbReference type="Gene3D" id="1.10.287.130">
    <property type="match status" value="1"/>
</dbReference>
<dbReference type="Gene3D" id="6.10.340.10">
    <property type="match status" value="1"/>
</dbReference>
<dbReference type="SUPFAM" id="SSF55874">
    <property type="entry name" value="ATPase domain of HSP90 chaperone/DNA topoisomerase II/histidine kinase"/>
    <property type="match status" value="1"/>
</dbReference>
<accession>A0A1B8ZVB8</accession>
<evidence type="ECO:0000256" key="1">
    <source>
        <dbReference type="ARBA" id="ARBA00000085"/>
    </source>
</evidence>
<evidence type="ECO:0000256" key="7">
    <source>
        <dbReference type="ARBA" id="ARBA00022840"/>
    </source>
</evidence>
<evidence type="ECO:0000313" key="12">
    <source>
        <dbReference type="Proteomes" id="UP000093432"/>
    </source>
</evidence>
<dbReference type="InterPro" id="IPR036097">
    <property type="entry name" value="HisK_dim/P_sf"/>
</dbReference>
<evidence type="ECO:0000256" key="8">
    <source>
        <dbReference type="ARBA" id="ARBA00023012"/>
    </source>
</evidence>
<dbReference type="GO" id="GO:0005524">
    <property type="term" value="F:ATP binding"/>
    <property type="evidence" value="ECO:0007669"/>
    <property type="project" value="UniProtKB-KW"/>
</dbReference>
<dbReference type="CDD" id="cd00075">
    <property type="entry name" value="HATPase"/>
    <property type="match status" value="1"/>
</dbReference>
<keyword evidence="4" id="KW-0808">Transferase</keyword>
<dbReference type="PANTHER" id="PTHR43065:SF10">
    <property type="entry name" value="PEROXIDE STRESS-ACTIVATED HISTIDINE KINASE MAK3"/>
    <property type="match status" value="1"/>
</dbReference>
<dbReference type="Gene3D" id="3.30.565.10">
    <property type="entry name" value="Histidine kinase-like ATPase, C-terminal domain"/>
    <property type="match status" value="1"/>
</dbReference>
<dbReference type="CDD" id="cd00082">
    <property type="entry name" value="HisKA"/>
    <property type="match status" value="1"/>
</dbReference>
<dbReference type="EMBL" id="MAYG01000001">
    <property type="protein sequence ID" value="OCA75531.1"/>
    <property type="molecule type" value="Genomic_DNA"/>
</dbReference>
<evidence type="ECO:0000259" key="10">
    <source>
        <dbReference type="PROSITE" id="PS50109"/>
    </source>
</evidence>
<dbReference type="Pfam" id="PF02518">
    <property type="entry name" value="HATPase_c"/>
    <property type="match status" value="1"/>
</dbReference>
<dbReference type="EC" id="2.7.13.3" evidence="2"/>
<keyword evidence="3" id="KW-0597">Phosphoprotein</keyword>
<dbReference type="AlphaFoldDB" id="A0A1B8ZVB8"/>
<dbReference type="OrthoDB" id="9776727at2"/>
<keyword evidence="8" id="KW-0902">Two-component regulatory system</keyword>
<keyword evidence="9" id="KW-0472">Membrane</keyword>
<reference evidence="12" key="1">
    <citation type="submission" date="2016-07" db="EMBL/GenBank/DDBJ databases">
        <authorList>
            <person name="Florea S."/>
            <person name="Webb J.S."/>
            <person name="Jaromczyk J."/>
            <person name="Schardl C.L."/>
        </authorList>
    </citation>
    <scope>NUCLEOTIDE SEQUENCE [LARGE SCALE GENOMIC DNA]</scope>
    <source>
        <strain evidence="12">CC-VM-7</strain>
    </source>
</reference>
<keyword evidence="6 11" id="KW-0418">Kinase</keyword>
<dbReference type="PROSITE" id="PS50109">
    <property type="entry name" value="HIS_KIN"/>
    <property type="match status" value="1"/>
</dbReference>
<feature type="transmembrane region" description="Helical" evidence="9">
    <location>
        <begin position="15"/>
        <end position="38"/>
    </location>
</feature>
<feature type="transmembrane region" description="Helical" evidence="9">
    <location>
        <begin position="182"/>
        <end position="202"/>
    </location>
</feature>
<comment type="catalytic activity">
    <reaction evidence="1">
        <text>ATP + protein L-histidine = ADP + protein N-phospho-L-histidine.</text>
        <dbReference type="EC" id="2.7.13.3"/>
    </reaction>
</comment>
<comment type="caution">
    <text evidence="11">The sequence shown here is derived from an EMBL/GenBank/DDBJ whole genome shotgun (WGS) entry which is preliminary data.</text>
</comment>
<dbReference type="InterPro" id="IPR003594">
    <property type="entry name" value="HATPase_dom"/>
</dbReference>
<gene>
    <name evidence="11" type="ORF">BBI00_14875</name>
</gene>
<dbReference type="SUPFAM" id="SSF47384">
    <property type="entry name" value="Homodimeric domain of signal transducing histidine kinase"/>
    <property type="match status" value="1"/>
</dbReference>
<proteinExistence type="predicted"/>
<organism evidence="11 12">
    <name type="scientific">Chryseobacterium arthrosphaerae</name>
    <dbReference type="NCBI Taxonomy" id="651561"/>
    <lineage>
        <taxon>Bacteria</taxon>
        <taxon>Pseudomonadati</taxon>
        <taxon>Bacteroidota</taxon>
        <taxon>Flavobacteriia</taxon>
        <taxon>Flavobacteriales</taxon>
        <taxon>Weeksellaceae</taxon>
        <taxon>Chryseobacterium group</taxon>
        <taxon>Chryseobacterium</taxon>
    </lineage>
</organism>
<name>A0A1B8ZVB8_9FLAO</name>
<dbReference type="GO" id="GO:0000155">
    <property type="term" value="F:phosphorelay sensor kinase activity"/>
    <property type="evidence" value="ECO:0007669"/>
    <property type="project" value="InterPro"/>
</dbReference>
<keyword evidence="5" id="KW-0547">Nucleotide-binding</keyword>
<dbReference type="STRING" id="651561.BBI00_14875"/>
<keyword evidence="7" id="KW-0067">ATP-binding</keyword>